<dbReference type="PROSITE" id="PS01124">
    <property type="entry name" value="HTH_ARAC_FAMILY_2"/>
    <property type="match status" value="1"/>
</dbReference>
<proteinExistence type="predicted"/>
<dbReference type="InterPro" id="IPR020449">
    <property type="entry name" value="Tscrpt_reg_AraC-type_HTH"/>
</dbReference>
<sequence>MAWFTIDTRKLPAPDRRACWERLISEAEFPVEVHDDAGGDFYVVARQLALDTVQISELIGYGIRVVRTEQLIQRRDPQVYQLYLTHTGSIRHTQCGRNVRVMPGEFVLRTSSRPYESLIASGSAVRVQFHRSALPLPRCAVDRLLAVPIGSGEAMGALLSRYLTLVTRHAGECGPPEQVIMSRTLLNMIAALCSRELDRVSDGSPQSHRLALLVRIHGFVEEHLDDPRLVPRTIADAHQISLRYLHKLFQDQGGPTVTAWIRRRRLERCRQDLVDPALSGRPINAIASRWGFTERAHFSKLFRATYGVPPGEYRHAGDALTHTQSARTDTDTLPGRAG</sequence>
<dbReference type="InterPro" id="IPR050204">
    <property type="entry name" value="AraC_XylS_family_regulators"/>
</dbReference>
<keyword evidence="3" id="KW-0804">Transcription</keyword>
<organism evidence="6 7">
    <name type="scientific">Actinomadura fulvescens</name>
    <dbReference type="NCBI Taxonomy" id="46160"/>
    <lineage>
        <taxon>Bacteria</taxon>
        <taxon>Bacillati</taxon>
        <taxon>Actinomycetota</taxon>
        <taxon>Actinomycetes</taxon>
        <taxon>Streptosporangiales</taxon>
        <taxon>Thermomonosporaceae</taxon>
        <taxon>Actinomadura</taxon>
    </lineage>
</organism>
<evidence type="ECO:0000256" key="4">
    <source>
        <dbReference type="SAM" id="MobiDB-lite"/>
    </source>
</evidence>
<dbReference type="InterPro" id="IPR018060">
    <property type="entry name" value="HTH_AraC"/>
</dbReference>
<dbReference type="SMART" id="SM00342">
    <property type="entry name" value="HTH_ARAC"/>
    <property type="match status" value="1"/>
</dbReference>
<comment type="caution">
    <text evidence="6">The sequence shown here is derived from an EMBL/GenBank/DDBJ whole genome shotgun (WGS) entry which is preliminary data.</text>
</comment>
<feature type="region of interest" description="Disordered" evidence="4">
    <location>
        <begin position="316"/>
        <end position="338"/>
    </location>
</feature>
<dbReference type="SUPFAM" id="SSF46689">
    <property type="entry name" value="Homeodomain-like"/>
    <property type="match status" value="1"/>
</dbReference>
<dbReference type="PRINTS" id="PR00032">
    <property type="entry name" value="HTHARAC"/>
</dbReference>
<keyword evidence="7" id="KW-1185">Reference proteome</keyword>
<evidence type="ECO:0000313" key="6">
    <source>
        <dbReference type="EMBL" id="GAA2598803.1"/>
    </source>
</evidence>
<dbReference type="Proteomes" id="UP001501509">
    <property type="component" value="Unassembled WGS sequence"/>
</dbReference>
<feature type="domain" description="HTH araC/xylS-type" evidence="5">
    <location>
        <begin position="214"/>
        <end position="316"/>
    </location>
</feature>
<dbReference type="EMBL" id="BAAATD010000004">
    <property type="protein sequence ID" value="GAA2598803.1"/>
    <property type="molecule type" value="Genomic_DNA"/>
</dbReference>
<dbReference type="Pfam" id="PF12833">
    <property type="entry name" value="HTH_18"/>
    <property type="match status" value="1"/>
</dbReference>
<reference evidence="6 7" key="1">
    <citation type="journal article" date="2019" name="Int. J. Syst. Evol. Microbiol.">
        <title>The Global Catalogue of Microorganisms (GCM) 10K type strain sequencing project: providing services to taxonomists for standard genome sequencing and annotation.</title>
        <authorList>
            <consortium name="The Broad Institute Genomics Platform"/>
            <consortium name="The Broad Institute Genome Sequencing Center for Infectious Disease"/>
            <person name="Wu L."/>
            <person name="Ma J."/>
        </authorList>
    </citation>
    <scope>NUCLEOTIDE SEQUENCE [LARGE SCALE GENOMIC DNA]</scope>
    <source>
        <strain evidence="6 7">JCM 6833</strain>
    </source>
</reference>
<dbReference type="Pfam" id="PF14525">
    <property type="entry name" value="AraC_binding_2"/>
    <property type="match status" value="1"/>
</dbReference>
<name>A0ABN3PU44_9ACTN</name>
<dbReference type="RefSeq" id="WP_344542164.1">
    <property type="nucleotide sequence ID" value="NZ_BAAATD010000004.1"/>
</dbReference>
<dbReference type="InterPro" id="IPR035418">
    <property type="entry name" value="AraC-bd_2"/>
</dbReference>
<dbReference type="PANTHER" id="PTHR46796:SF6">
    <property type="entry name" value="ARAC SUBFAMILY"/>
    <property type="match status" value="1"/>
</dbReference>
<gene>
    <name evidence="6" type="ORF">GCM10010411_35450</name>
</gene>
<dbReference type="Gene3D" id="1.10.10.60">
    <property type="entry name" value="Homeodomain-like"/>
    <property type="match status" value="1"/>
</dbReference>
<keyword evidence="2" id="KW-0238">DNA-binding</keyword>
<evidence type="ECO:0000313" key="7">
    <source>
        <dbReference type="Proteomes" id="UP001501509"/>
    </source>
</evidence>
<evidence type="ECO:0000256" key="2">
    <source>
        <dbReference type="ARBA" id="ARBA00023125"/>
    </source>
</evidence>
<accession>A0ABN3PU44</accession>
<keyword evidence="1" id="KW-0805">Transcription regulation</keyword>
<evidence type="ECO:0000256" key="1">
    <source>
        <dbReference type="ARBA" id="ARBA00023015"/>
    </source>
</evidence>
<dbReference type="InterPro" id="IPR009057">
    <property type="entry name" value="Homeodomain-like_sf"/>
</dbReference>
<evidence type="ECO:0000256" key="3">
    <source>
        <dbReference type="ARBA" id="ARBA00023163"/>
    </source>
</evidence>
<evidence type="ECO:0000259" key="5">
    <source>
        <dbReference type="PROSITE" id="PS01124"/>
    </source>
</evidence>
<protein>
    <submittedName>
        <fullName evidence="6">Helix-turn-helix domain-containing protein</fullName>
    </submittedName>
</protein>
<dbReference type="PANTHER" id="PTHR46796">
    <property type="entry name" value="HTH-TYPE TRANSCRIPTIONAL ACTIVATOR RHAS-RELATED"/>
    <property type="match status" value="1"/>
</dbReference>